<dbReference type="SUPFAM" id="SSF101790">
    <property type="entry name" value="Aminomethyltransferase beta-barrel domain"/>
    <property type="match status" value="1"/>
</dbReference>
<feature type="domain" description="Aminomethyltransferase C-terminal" evidence="5">
    <location>
        <begin position="802"/>
        <end position="864"/>
    </location>
</feature>
<dbReference type="InterPro" id="IPR032503">
    <property type="entry name" value="FAO_M"/>
</dbReference>
<feature type="compositionally biased region" description="Polar residues" evidence="2">
    <location>
        <begin position="29"/>
        <end position="42"/>
    </location>
</feature>
<dbReference type="Pfam" id="PF16350">
    <property type="entry name" value="FAO_M"/>
    <property type="match status" value="1"/>
</dbReference>
<evidence type="ECO:0000259" key="3">
    <source>
        <dbReference type="Pfam" id="PF01266"/>
    </source>
</evidence>
<dbReference type="SUPFAM" id="SSF51905">
    <property type="entry name" value="FAD/NAD(P)-binding domain"/>
    <property type="match status" value="1"/>
</dbReference>
<feature type="region of interest" description="Disordered" evidence="2">
    <location>
        <begin position="17"/>
        <end position="42"/>
    </location>
</feature>
<dbReference type="Gene3D" id="3.30.70.1400">
    <property type="entry name" value="Aminomethyltransferase beta-barrel domains"/>
    <property type="match status" value="1"/>
</dbReference>
<protein>
    <submittedName>
        <fullName evidence="7">Sacrosine dehydrogenase/glycine cleavage T protein</fullName>
    </submittedName>
</protein>
<evidence type="ECO:0000259" key="5">
    <source>
        <dbReference type="Pfam" id="PF08669"/>
    </source>
</evidence>
<organism evidence="7 8">
    <name type="scientific">Haloarcula hispanica (strain ATCC 33960 / DSM 4426 / JCM 8911 / NBRC 102182 / NCIMB 2187 / VKM B-1755)</name>
    <dbReference type="NCBI Taxonomy" id="634497"/>
    <lineage>
        <taxon>Archaea</taxon>
        <taxon>Methanobacteriati</taxon>
        <taxon>Methanobacteriota</taxon>
        <taxon>Stenosarchaea group</taxon>
        <taxon>Halobacteria</taxon>
        <taxon>Halobacteriales</taxon>
        <taxon>Haloarculaceae</taxon>
        <taxon>Haloarcula</taxon>
    </lineage>
</organism>
<proteinExistence type="inferred from homology"/>
<dbReference type="Pfam" id="PF01266">
    <property type="entry name" value="DAO"/>
    <property type="match status" value="1"/>
</dbReference>
<dbReference type="Proteomes" id="UP000005629">
    <property type="component" value="Plasmid pHH400"/>
</dbReference>
<dbReference type="Gene3D" id="2.40.30.110">
    <property type="entry name" value="Aminomethyltransferase beta-barrel domains"/>
    <property type="match status" value="1"/>
</dbReference>
<dbReference type="KEGG" id="hhi:HAH_5182"/>
<dbReference type="Gene3D" id="3.30.1360.120">
    <property type="entry name" value="Probable tRNA modification gtpase trme, domain 1"/>
    <property type="match status" value="1"/>
</dbReference>
<dbReference type="Pfam" id="PF08669">
    <property type="entry name" value="GCV_T_C"/>
    <property type="match status" value="1"/>
</dbReference>
<dbReference type="Gene3D" id="3.30.9.10">
    <property type="entry name" value="D-Amino Acid Oxidase, subunit A, domain 2"/>
    <property type="match status" value="1"/>
</dbReference>
<dbReference type="HOGENOM" id="CLU_007884_11_2_2"/>
<dbReference type="Gene3D" id="3.50.50.60">
    <property type="entry name" value="FAD/NAD(P)-binding domain"/>
    <property type="match status" value="1"/>
</dbReference>
<dbReference type="SUPFAM" id="SSF103025">
    <property type="entry name" value="Folate-binding domain"/>
    <property type="match status" value="1"/>
</dbReference>
<reference evidence="7 8" key="1">
    <citation type="journal article" date="2011" name="J. Bacteriol.">
        <title>Complete genome sequence of Haloarcula hispanica, a model haloarchaeon for studying genetics, metabolism, and virus-host interaction.</title>
        <authorList>
            <person name="Liu H."/>
            <person name="Wu Z."/>
            <person name="Li M."/>
            <person name="Zhang F."/>
            <person name="Zheng H."/>
            <person name="Han J."/>
            <person name="Liu J."/>
            <person name="Zhou J."/>
            <person name="Wang S."/>
            <person name="Xiang H."/>
        </authorList>
    </citation>
    <scope>NUCLEOTIDE SEQUENCE [LARGE SCALE GENOMIC DNA]</scope>
    <source>
        <strain evidence="8">ATCC 33960 / DSM 4426 / JCM 8911 / NBRC 102182 / NCIMB 2187 / VKM B-1755</strain>
        <plasmid evidence="7 8">pHH400</plasmid>
    </source>
</reference>
<comment type="similarity">
    <text evidence="1">Belongs to the GcvT family.</text>
</comment>
<feature type="domain" description="FAD dependent oxidoreductase" evidence="3">
    <location>
        <begin position="51"/>
        <end position="412"/>
    </location>
</feature>
<evidence type="ECO:0000259" key="6">
    <source>
        <dbReference type="Pfam" id="PF16350"/>
    </source>
</evidence>
<gene>
    <name evidence="7" type="primary">gcvT3</name>
    <name evidence="7" type="ordered locus">HAH_5182</name>
</gene>
<evidence type="ECO:0000313" key="8">
    <source>
        <dbReference type="Proteomes" id="UP000005629"/>
    </source>
</evidence>
<dbReference type="SUPFAM" id="SSF54373">
    <property type="entry name" value="FAD-linked reductases, C-terminal domain"/>
    <property type="match status" value="1"/>
</dbReference>
<dbReference type="Pfam" id="PF01571">
    <property type="entry name" value="GCV_T"/>
    <property type="match status" value="1"/>
</dbReference>
<dbReference type="PANTHER" id="PTHR43757">
    <property type="entry name" value="AMINOMETHYLTRANSFERASE"/>
    <property type="match status" value="1"/>
</dbReference>
<accession>G0I094</accession>
<dbReference type="InterPro" id="IPR006076">
    <property type="entry name" value="FAD-dep_OxRdtase"/>
</dbReference>
<feature type="domain" description="GCVT N-terminal" evidence="4">
    <location>
        <begin position="472"/>
        <end position="754"/>
    </location>
</feature>
<dbReference type="EMBL" id="CP002923">
    <property type="protein sequence ID" value="AEM59315.1"/>
    <property type="molecule type" value="Genomic_DNA"/>
</dbReference>
<evidence type="ECO:0000256" key="1">
    <source>
        <dbReference type="ARBA" id="ARBA00008609"/>
    </source>
</evidence>
<dbReference type="InterPro" id="IPR029043">
    <property type="entry name" value="GcvT/YgfZ_C"/>
</dbReference>
<dbReference type="InterPro" id="IPR006222">
    <property type="entry name" value="GCVT_N"/>
</dbReference>
<name>G0I094_HALHT</name>
<dbReference type="InterPro" id="IPR027266">
    <property type="entry name" value="TrmE/GcvT-like"/>
</dbReference>
<dbReference type="InterPro" id="IPR028896">
    <property type="entry name" value="GcvT/YgfZ/DmdA"/>
</dbReference>
<dbReference type="InterPro" id="IPR036188">
    <property type="entry name" value="FAD/NAD-bd_sf"/>
</dbReference>
<feature type="domain" description="FAD dependent oxidoreductase central" evidence="6">
    <location>
        <begin position="416"/>
        <end position="470"/>
    </location>
</feature>
<dbReference type="InterPro" id="IPR013977">
    <property type="entry name" value="GcvT_C"/>
</dbReference>
<feature type="compositionally biased region" description="Basic and acidic residues" evidence="2">
    <location>
        <begin position="17"/>
        <end position="28"/>
    </location>
</feature>
<evidence type="ECO:0000256" key="2">
    <source>
        <dbReference type="SAM" id="MobiDB-lite"/>
    </source>
</evidence>
<geneLocation type="plasmid" evidence="7 8">
    <name>pHH400</name>
</geneLocation>
<sequence>MVLASFRKGATLKTDDVESYHHERREYSSVRQHTGETAMSSNSLPSAAKTVLIGGGIVGNSLAYHLARMGREDISILDKGPFPDPGGSTGHASNFLMPVEHSKEMTHLTRRSIEQYKDMDTFTNSGGIEVARTEARVEELKRRIQSAKAWGEPAELLTPEEVEALVPYVNTDLVKAGFYSTGAGTCDPLRAGEVMRARADEYTDGGLHVSPNTEVLDLHVEDGSIAAVETDRGTVTADEVVIAAGLWSPKLAEMAGVEIPLTPAVHQMVSVGPISFFEDYEGEISFPVVRDMDTQMYERQHGNDLEVGSYQHRPILWDVEDIPSIDEAPLSPTQPPLTDDAFEQSMADALEIVPELLDDPEAGIRHEIDGLLSQTPDGAPLLGPLQDVDGLWSCAAIWIKEAPAIGEAVAQWMTRGWSDIDLHGADVNRFYEYGNSRSFVKDRASEGFQKIYDIVHPAEQYQSARELRTSPFYEKQADLDAEFFEAAGWERPQWYESNSDLLDRYEDELAEFRRPNEWDSRWWSPNILAEHLHTREHVSMIGDMGFSIFDFRGSDVVDYLERMAVGRIDVDVGKTVYTPILAENGGFVSDLTIARLGPKHYRVVTGGAAGGSDRSWFGGHIPDDADVTMIDRSESLCTLGVWGPNARDMVEGVTEEDMSHDAFEPYTAQEITVGEVDAWAMRLSYIGEQGWEIYAPMGQGRRLWDVLWEAGQDHNVRPAGMGVYGTTGRLEKGYRLFGHELELEYNPAEAGLTFHGVKDADFIGKEAYAEAIDEENTATLCTLSVDDHAPEGGERRFMLGNEPVLDENGDVLVDDEGRRSYVTSAGTGPSVGKHLLMAYLPQSHAEEGRSLQVEYMGQQYPVTVEVVGSRPLFDPENERIRS</sequence>
<dbReference type="AlphaFoldDB" id="G0I094"/>
<dbReference type="PANTHER" id="PTHR43757:SF2">
    <property type="entry name" value="AMINOMETHYLTRANSFERASE, MITOCHONDRIAL"/>
    <property type="match status" value="1"/>
</dbReference>
<dbReference type="eggNOG" id="arCOG00755">
    <property type="taxonomic scope" value="Archaea"/>
</dbReference>
<evidence type="ECO:0000313" key="7">
    <source>
        <dbReference type="EMBL" id="AEM59315.1"/>
    </source>
</evidence>
<evidence type="ECO:0000259" key="4">
    <source>
        <dbReference type="Pfam" id="PF01571"/>
    </source>
</evidence>
<keyword evidence="7" id="KW-0614">Plasmid</keyword>
<dbReference type="eggNOG" id="arCOG00756">
    <property type="taxonomic scope" value="Archaea"/>
</dbReference>